<dbReference type="PANTHER" id="PTHR11002:SF79">
    <property type="entry name" value="CARBONIC ANHYDRASE 2"/>
    <property type="match status" value="1"/>
</dbReference>
<sequence length="235" mass="24327">MCQECSKATISRRGLFAGGLALTIAASSSSLAFAQAPDGRPNSAEEALMRLKEGNARYIANAPINADHSVGRINRSMGQQPFAAVVTCADSRVVPELIFDQGPGDLFVIRVAGNFINEDGLASLEFAAAVLGIRAILVLGHTSCGAVDATIKSIKDNTLPPGHLPRLVNAIRPAVYDVMASNPDNLLAAATAKNAQLNASVAATSGPILAEFHEKGTITSAAAIYDIATGKVAFL</sequence>
<dbReference type="EC" id="4.2.1.1" evidence="2"/>
<feature type="chain" id="PRO_5020190163" description="carbonic anhydrase" evidence="7">
    <location>
        <begin position="35"/>
        <end position="235"/>
    </location>
</feature>
<dbReference type="PROSITE" id="PS00704">
    <property type="entry name" value="PROK_CO2_ANHYDRASE_1"/>
    <property type="match status" value="1"/>
</dbReference>
<dbReference type="SMART" id="SM00947">
    <property type="entry name" value="Pro_CA"/>
    <property type="match status" value="1"/>
</dbReference>
<keyword evidence="7" id="KW-0732">Signal</keyword>
<dbReference type="InterPro" id="IPR015892">
    <property type="entry name" value="Carbonic_anhydrase_CS"/>
</dbReference>
<reference evidence="8 9" key="1">
    <citation type="submission" date="2019-03" db="EMBL/GenBank/DDBJ databases">
        <title>Genomic Encyclopedia of Type Strains, Phase IV (KMG-IV): sequencing the most valuable type-strain genomes for metagenomic binning, comparative biology and taxonomic classification.</title>
        <authorList>
            <person name="Goeker M."/>
        </authorList>
    </citation>
    <scope>NUCLEOTIDE SEQUENCE [LARGE SCALE GENOMIC DNA]</scope>
    <source>
        <strain evidence="8 9">DSM 101</strain>
    </source>
</reference>
<keyword evidence="6" id="KW-0479">Metal-binding</keyword>
<dbReference type="SUPFAM" id="SSF53056">
    <property type="entry name" value="beta-carbonic anhydrase, cab"/>
    <property type="match status" value="1"/>
</dbReference>
<dbReference type="GO" id="GO:0008270">
    <property type="term" value="F:zinc ion binding"/>
    <property type="evidence" value="ECO:0007669"/>
    <property type="project" value="InterPro"/>
</dbReference>
<dbReference type="Gene3D" id="3.40.1050.10">
    <property type="entry name" value="Carbonic anhydrase"/>
    <property type="match status" value="1"/>
</dbReference>
<dbReference type="InterPro" id="IPR036874">
    <property type="entry name" value="Carbonic_anhydrase_sf"/>
</dbReference>
<evidence type="ECO:0000313" key="8">
    <source>
        <dbReference type="EMBL" id="TCK28857.1"/>
    </source>
</evidence>
<name>A0A4R1I114_ANCAQ</name>
<dbReference type="OrthoDB" id="9797527at2"/>
<evidence type="ECO:0000256" key="4">
    <source>
        <dbReference type="ARBA" id="ARBA00023239"/>
    </source>
</evidence>
<evidence type="ECO:0000256" key="6">
    <source>
        <dbReference type="PIRSR" id="PIRSR601765-1"/>
    </source>
</evidence>
<feature type="binding site" evidence="6">
    <location>
        <position position="141"/>
    </location>
    <ligand>
        <name>Zn(2+)</name>
        <dbReference type="ChEBI" id="CHEBI:29105"/>
    </ligand>
</feature>
<proteinExistence type="inferred from homology"/>
<accession>A0A4R1I114</accession>
<feature type="binding site" evidence="6">
    <location>
        <position position="90"/>
    </location>
    <ligand>
        <name>Zn(2+)</name>
        <dbReference type="ChEBI" id="CHEBI:29105"/>
    </ligand>
</feature>
<keyword evidence="3 6" id="KW-0862">Zinc</keyword>
<evidence type="ECO:0000313" key="9">
    <source>
        <dbReference type="Proteomes" id="UP000295030"/>
    </source>
</evidence>
<dbReference type="GO" id="GO:0004089">
    <property type="term" value="F:carbonate dehydratase activity"/>
    <property type="evidence" value="ECO:0007669"/>
    <property type="project" value="UniProtKB-EC"/>
</dbReference>
<evidence type="ECO:0000256" key="1">
    <source>
        <dbReference type="ARBA" id="ARBA00006217"/>
    </source>
</evidence>
<organism evidence="8 9">
    <name type="scientific">Ancylobacter aquaticus</name>
    <dbReference type="NCBI Taxonomy" id="100"/>
    <lineage>
        <taxon>Bacteria</taxon>
        <taxon>Pseudomonadati</taxon>
        <taxon>Pseudomonadota</taxon>
        <taxon>Alphaproteobacteria</taxon>
        <taxon>Hyphomicrobiales</taxon>
        <taxon>Xanthobacteraceae</taxon>
        <taxon>Ancylobacter</taxon>
    </lineage>
</organism>
<dbReference type="GO" id="GO:0015976">
    <property type="term" value="P:carbon utilization"/>
    <property type="evidence" value="ECO:0007669"/>
    <property type="project" value="InterPro"/>
</dbReference>
<dbReference type="EMBL" id="SMFY01000002">
    <property type="protein sequence ID" value="TCK28857.1"/>
    <property type="molecule type" value="Genomic_DNA"/>
</dbReference>
<evidence type="ECO:0000256" key="7">
    <source>
        <dbReference type="SAM" id="SignalP"/>
    </source>
</evidence>
<comment type="catalytic activity">
    <reaction evidence="5">
        <text>hydrogencarbonate + H(+) = CO2 + H2O</text>
        <dbReference type="Rhea" id="RHEA:10748"/>
        <dbReference type="ChEBI" id="CHEBI:15377"/>
        <dbReference type="ChEBI" id="CHEBI:15378"/>
        <dbReference type="ChEBI" id="CHEBI:16526"/>
        <dbReference type="ChEBI" id="CHEBI:17544"/>
        <dbReference type="EC" id="4.2.1.1"/>
    </reaction>
</comment>
<dbReference type="InterPro" id="IPR001765">
    <property type="entry name" value="Carbonic_anhydrase"/>
</dbReference>
<protein>
    <recommendedName>
        <fullName evidence="2">carbonic anhydrase</fullName>
        <ecNumber evidence="2">4.2.1.1</ecNumber>
    </recommendedName>
</protein>
<evidence type="ECO:0000256" key="5">
    <source>
        <dbReference type="ARBA" id="ARBA00048348"/>
    </source>
</evidence>
<comment type="similarity">
    <text evidence="1">Belongs to the beta-class carbonic anhydrase family.</text>
</comment>
<keyword evidence="4" id="KW-0456">Lyase</keyword>
<feature type="signal peptide" evidence="7">
    <location>
        <begin position="1"/>
        <end position="34"/>
    </location>
</feature>
<gene>
    <name evidence="8" type="ORF">EV667_2871</name>
</gene>
<feature type="binding site" evidence="6">
    <location>
        <position position="88"/>
    </location>
    <ligand>
        <name>Zn(2+)</name>
        <dbReference type="ChEBI" id="CHEBI:29105"/>
    </ligand>
</feature>
<dbReference type="Proteomes" id="UP000295030">
    <property type="component" value="Unassembled WGS sequence"/>
</dbReference>
<comment type="caution">
    <text evidence="8">The sequence shown here is derived from an EMBL/GenBank/DDBJ whole genome shotgun (WGS) entry which is preliminary data.</text>
</comment>
<feature type="binding site" evidence="6">
    <location>
        <position position="144"/>
    </location>
    <ligand>
        <name>Zn(2+)</name>
        <dbReference type="ChEBI" id="CHEBI:29105"/>
    </ligand>
</feature>
<dbReference type="PANTHER" id="PTHR11002">
    <property type="entry name" value="CARBONIC ANHYDRASE"/>
    <property type="match status" value="1"/>
</dbReference>
<dbReference type="AlphaFoldDB" id="A0A4R1I114"/>
<evidence type="ECO:0000256" key="3">
    <source>
        <dbReference type="ARBA" id="ARBA00022833"/>
    </source>
</evidence>
<keyword evidence="9" id="KW-1185">Reference proteome</keyword>
<evidence type="ECO:0000256" key="2">
    <source>
        <dbReference type="ARBA" id="ARBA00012925"/>
    </source>
</evidence>
<dbReference type="Pfam" id="PF00484">
    <property type="entry name" value="Pro_CA"/>
    <property type="match status" value="1"/>
</dbReference>
<comment type="cofactor">
    <cofactor evidence="6">
        <name>Zn(2+)</name>
        <dbReference type="ChEBI" id="CHEBI:29105"/>
    </cofactor>
    <text evidence="6">Binds 1 zinc ion per subunit.</text>
</comment>